<dbReference type="EMBL" id="CP012117">
    <property type="protein sequence ID" value="ANP26653.1"/>
    <property type="molecule type" value="Genomic_DNA"/>
</dbReference>
<feature type="coiled-coil region" evidence="1">
    <location>
        <begin position="105"/>
        <end position="139"/>
    </location>
</feature>
<feature type="region of interest" description="Disordered" evidence="2">
    <location>
        <begin position="140"/>
        <end position="165"/>
    </location>
</feature>
<evidence type="ECO:0000313" key="3">
    <source>
        <dbReference type="EMBL" id="ANP26653.1"/>
    </source>
</evidence>
<dbReference type="Proteomes" id="UP000092596">
    <property type="component" value="Chromosome"/>
</dbReference>
<reference evidence="3 4" key="1">
    <citation type="submission" date="2015-06" db="EMBL/GenBank/DDBJ databases">
        <title>Investigation of pathophysiology for high-risk pregnancy and development of treatment modality based on it.</title>
        <authorList>
            <person name="Kim B.-C."/>
            <person name="Lim S."/>
        </authorList>
    </citation>
    <scope>NUCLEOTIDE SEQUENCE [LARGE SCALE GENOMIC DNA]</scope>
    <source>
        <strain evidence="3 4">AD1-86</strain>
    </source>
</reference>
<organism evidence="3 4">
    <name type="scientific">Dermabacter vaginalis</name>
    <dbReference type="NCBI Taxonomy" id="1630135"/>
    <lineage>
        <taxon>Bacteria</taxon>
        <taxon>Bacillati</taxon>
        <taxon>Actinomycetota</taxon>
        <taxon>Actinomycetes</taxon>
        <taxon>Micrococcales</taxon>
        <taxon>Dermabacteraceae</taxon>
        <taxon>Dermabacter</taxon>
    </lineage>
</organism>
<evidence type="ECO:0000313" key="4">
    <source>
        <dbReference type="Proteomes" id="UP000092596"/>
    </source>
</evidence>
<name>A0A1B0ZFE8_9MICO</name>
<sequence length="637" mass="68369">MHKPRAIPRPPWHLCPRSTHQEHKMVSVADLPDLDNPTEVDSLADALDNIAQDTKSIVGEAGMVWATMDPVWMSPESSLVQVAMVNPIQIAEEIYDRNTQRAADLRAYADELEKLTDEKSKLEAQIESAIAALEAAEQLPDTVPEENPSGEGEPQQVPNPEKERQLAAAHQAIAAAELAVSLFLMRVQTADRALAAKFTAASFGPHTVSSAFGKYVNGSFFDGLSDAVFGILKLQWRNRKLKLIDALKYSKNGTEFFFRAAAIPLEELIVRPYQNQKRFFFGGGINALGRGVWRNYLDFINPDPEVQPSVVRHTAAWLTGGAVTIAHDPARTVGELAPTAFTGGGKVVIEKGGKLAYKNFKVGSDGFSDSTKRVGKKLGTDVPQEALDQGLIGAYNEAVADWREENPRTPIAPPEDPNVTTPGSDQTADGVSSTGVTSGTSHSAPGSSPIIGPPSPKPSLKVYNVPPAPPAVQPQAALPQTGGYTQPIESPAEIAEVSAEPTVPDATTNPANLPILTPETMDTSQESAQPTPAPVSDTSSNLETARPVSGPEDTVLENLHHLENRAADRFSIAAGVDKAAISETLHQGWNVSSDKVSDLLEHAIEANPELLKVLREKDFTGDLHLQDLEEILAALAK</sequence>
<feature type="compositionally biased region" description="Polar residues" evidence="2">
    <location>
        <begin position="418"/>
        <end position="429"/>
    </location>
</feature>
<feature type="region of interest" description="Disordered" evidence="2">
    <location>
        <begin position="406"/>
        <end position="487"/>
    </location>
</feature>
<gene>
    <name evidence="3" type="ORF">DAD186_00940</name>
</gene>
<feature type="region of interest" description="Disordered" evidence="2">
    <location>
        <begin position="517"/>
        <end position="547"/>
    </location>
</feature>
<protein>
    <submittedName>
        <fullName evidence="3">Uncharacterized protein</fullName>
    </submittedName>
</protein>
<keyword evidence="1" id="KW-0175">Coiled coil</keyword>
<evidence type="ECO:0000256" key="2">
    <source>
        <dbReference type="SAM" id="MobiDB-lite"/>
    </source>
</evidence>
<evidence type="ECO:0000256" key="1">
    <source>
        <dbReference type="SAM" id="Coils"/>
    </source>
</evidence>
<proteinExistence type="predicted"/>
<accession>A0A1B0ZFE8</accession>
<dbReference type="AlphaFoldDB" id="A0A1B0ZFE8"/>
<feature type="compositionally biased region" description="Low complexity" evidence="2">
    <location>
        <begin position="430"/>
        <end position="450"/>
    </location>
</feature>
<feature type="compositionally biased region" description="Polar residues" evidence="2">
    <location>
        <begin position="520"/>
        <end position="543"/>
    </location>
</feature>
<dbReference type="KEGG" id="dva:DAD186_00940"/>